<dbReference type="Proteomes" id="UP000253345">
    <property type="component" value="Unassembled WGS sequence"/>
</dbReference>
<evidence type="ECO:0000313" key="1">
    <source>
        <dbReference type="EMBL" id="RCW80714.1"/>
    </source>
</evidence>
<reference evidence="1 2" key="1">
    <citation type="submission" date="2018-07" db="EMBL/GenBank/DDBJ databases">
        <title>Genomic Encyclopedia of Type Strains, Phase III (KMG-III): the genomes of soil and plant-associated and newly described type strains.</title>
        <authorList>
            <person name="Whitman W."/>
        </authorList>
    </citation>
    <scope>NUCLEOTIDE SEQUENCE [LARGE SCALE GENOMIC DNA]</scope>
    <source>
        <strain evidence="1 2">CECT 8525</strain>
    </source>
</reference>
<dbReference type="AlphaFoldDB" id="A0A368YRE8"/>
<name>A0A368YRE8_9RHOB</name>
<keyword evidence="2" id="KW-1185">Reference proteome</keyword>
<gene>
    <name evidence="1" type="ORF">DFP89_11831</name>
</gene>
<accession>A0A368YRE8</accession>
<proteinExistence type="predicted"/>
<dbReference type="EMBL" id="QPJL01000018">
    <property type="protein sequence ID" value="RCW80714.1"/>
    <property type="molecule type" value="Genomic_DNA"/>
</dbReference>
<comment type="caution">
    <text evidence="1">The sequence shown here is derived from an EMBL/GenBank/DDBJ whole genome shotgun (WGS) entry which is preliminary data.</text>
</comment>
<protein>
    <submittedName>
        <fullName evidence="1">Uncharacterized protein</fullName>
    </submittedName>
</protein>
<sequence length="558" mass="60471">MSGQTAFRVGIEPRGAAVLRTGDGAHPEGYHAAGRFWAFRLPPEVLAGGVTCDPASGQFVCTNEDAAAAGLAQLRGFWLAARGVLLPDLTAGAPRSMAGLEPRRILQPLTQETGRAAQVEDYRRAVHSGAGARTVPDAIALMQRQLQIMTVPSRSEVRLWCVSPGRWMLQMEETGPLERLLDAVSAVPSDKKGAYPIAIGSKSEKLQSDSLAARFVALVRAVQLARLWAGCWAGALPRLDVEAAHSGLDGQAVRLTIGPESWGLPLERLAHRLAQALDKEAPEPVWTRLGDGGLSPQLVPLTRPEGLSWRDHAAPQPVAWRASDTQDLPRWTYAGTDHGGMLAQLPFALSPASPFLPDQRQAFLDWLRGERRAPGLRPEFALSYLQGLEHRLLTDLAPQEEREALVGEIRALADLVDAPLQARARHLLDWLGATGRRGLAALVDEGPLSILVATARKLADGDVLGQDDLCALATVCLGEEEARDERFRAGLRKIAPKGLRFAPPRVELVARYESLGGGLDEPRRHFLHEGQPLADLRVSARLRQVFARAQAFAAMAEE</sequence>
<evidence type="ECO:0000313" key="2">
    <source>
        <dbReference type="Proteomes" id="UP000253345"/>
    </source>
</evidence>
<organism evidence="1 2">
    <name type="scientific">Paracoccus lutimaris</name>
    <dbReference type="NCBI Taxonomy" id="1490030"/>
    <lineage>
        <taxon>Bacteria</taxon>
        <taxon>Pseudomonadati</taxon>
        <taxon>Pseudomonadota</taxon>
        <taxon>Alphaproteobacteria</taxon>
        <taxon>Rhodobacterales</taxon>
        <taxon>Paracoccaceae</taxon>
        <taxon>Paracoccus</taxon>
    </lineage>
</organism>